<dbReference type="EC" id="2.3.2.27" evidence="4"/>
<evidence type="ECO:0000256" key="9">
    <source>
        <dbReference type="ARBA" id="ARBA00022771"/>
    </source>
</evidence>
<evidence type="ECO:0000256" key="14">
    <source>
        <dbReference type="ARBA" id="ARBA00024209"/>
    </source>
</evidence>
<evidence type="ECO:0000256" key="13">
    <source>
        <dbReference type="ARBA" id="ARBA00023136"/>
    </source>
</evidence>
<name>A0ABS8TK91_DATST</name>
<evidence type="ECO:0000256" key="12">
    <source>
        <dbReference type="ARBA" id="ARBA00022989"/>
    </source>
</evidence>
<feature type="chain" id="PRO_5046977972" description="RING-type E3 ubiquitin transferase" evidence="15">
    <location>
        <begin position="20"/>
        <end position="194"/>
    </location>
</feature>
<keyword evidence="5" id="KW-0808">Transferase</keyword>
<evidence type="ECO:0000256" key="2">
    <source>
        <dbReference type="ARBA" id="ARBA00004167"/>
    </source>
</evidence>
<evidence type="ECO:0000256" key="5">
    <source>
        <dbReference type="ARBA" id="ARBA00022679"/>
    </source>
</evidence>
<gene>
    <name evidence="17" type="ORF">HAX54_011592</name>
</gene>
<keyword evidence="7" id="KW-0479">Metal-binding</keyword>
<protein>
    <recommendedName>
        <fullName evidence="4">RING-type E3 ubiquitin transferase</fullName>
        <ecNumber evidence="4">2.3.2.27</ecNumber>
    </recommendedName>
</protein>
<comment type="subcellular location">
    <subcellularLocation>
        <location evidence="2">Membrane</location>
        <topology evidence="2">Single-pass membrane protein</topology>
    </subcellularLocation>
</comment>
<feature type="signal peptide" evidence="15">
    <location>
        <begin position="1"/>
        <end position="19"/>
    </location>
</feature>
<keyword evidence="18" id="KW-1185">Reference proteome</keyword>
<evidence type="ECO:0000256" key="1">
    <source>
        <dbReference type="ARBA" id="ARBA00000900"/>
    </source>
</evidence>
<evidence type="ECO:0000256" key="3">
    <source>
        <dbReference type="ARBA" id="ARBA00004906"/>
    </source>
</evidence>
<evidence type="ECO:0000256" key="7">
    <source>
        <dbReference type="ARBA" id="ARBA00022723"/>
    </source>
</evidence>
<reference evidence="17 18" key="1">
    <citation type="journal article" date="2021" name="BMC Genomics">
        <title>Datura genome reveals duplications of psychoactive alkaloid biosynthetic genes and high mutation rate following tissue culture.</title>
        <authorList>
            <person name="Rajewski A."/>
            <person name="Carter-House D."/>
            <person name="Stajich J."/>
            <person name="Litt A."/>
        </authorList>
    </citation>
    <scope>NUCLEOTIDE SEQUENCE [LARGE SCALE GENOMIC DNA]</scope>
    <source>
        <strain evidence="17">AR-01</strain>
    </source>
</reference>
<evidence type="ECO:0000259" key="16">
    <source>
        <dbReference type="Pfam" id="PF13947"/>
    </source>
</evidence>
<dbReference type="PANTHER" id="PTHR46279:SF32">
    <property type="entry name" value="RING-H2 FINGER PROTEIN ATL21A"/>
    <property type="match status" value="1"/>
</dbReference>
<dbReference type="Pfam" id="PF13947">
    <property type="entry name" value="GUB_WAK_bind"/>
    <property type="match status" value="1"/>
</dbReference>
<comment type="caution">
    <text evidence="17">The sequence shown here is derived from an EMBL/GenBank/DDBJ whole genome shotgun (WGS) entry which is preliminary data.</text>
</comment>
<comment type="pathway">
    <text evidence="3">Protein modification; protein ubiquitination.</text>
</comment>
<keyword evidence="11" id="KW-0862">Zinc</keyword>
<sequence>MDNFLVFFVSFLLFSSVYARDDCPLDSICGNNRFDIRFPFGLEDPHIPQHCSYNPDFNLKCNNQGRAILSLPGAGDFYAVFYRNYTFLTCSTDLVTSRFSVIGCMSNSATSTLVTSSTSLASQMKTHGMNRIAKICEAKEIFVGLRMQLLEKFNALTFLEQALQKVYKFSFIIALILSDTRPGMFNGSDMLHLL</sequence>
<dbReference type="InterPro" id="IPR046948">
    <property type="entry name" value="ATL20-22-like"/>
</dbReference>
<comment type="similarity">
    <text evidence="14">Belongs to the RING-type zinc finger family. ATL subfamily.</text>
</comment>
<dbReference type="InterPro" id="IPR025287">
    <property type="entry name" value="WAK_GUB"/>
</dbReference>
<feature type="domain" description="Wall-associated receptor kinase galacturonan-binding" evidence="16">
    <location>
        <begin position="23"/>
        <end position="86"/>
    </location>
</feature>
<keyword evidence="8 15" id="KW-0732">Signal</keyword>
<evidence type="ECO:0000256" key="10">
    <source>
        <dbReference type="ARBA" id="ARBA00022786"/>
    </source>
</evidence>
<organism evidence="17 18">
    <name type="scientific">Datura stramonium</name>
    <name type="common">Jimsonweed</name>
    <name type="synonym">Common thornapple</name>
    <dbReference type="NCBI Taxonomy" id="4076"/>
    <lineage>
        <taxon>Eukaryota</taxon>
        <taxon>Viridiplantae</taxon>
        <taxon>Streptophyta</taxon>
        <taxon>Embryophyta</taxon>
        <taxon>Tracheophyta</taxon>
        <taxon>Spermatophyta</taxon>
        <taxon>Magnoliopsida</taxon>
        <taxon>eudicotyledons</taxon>
        <taxon>Gunneridae</taxon>
        <taxon>Pentapetalae</taxon>
        <taxon>asterids</taxon>
        <taxon>lamiids</taxon>
        <taxon>Solanales</taxon>
        <taxon>Solanaceae</taxon>
        <taxon>Solanoideae</taxon>
        <taxon>Datureae</taxon>
        <taxon>Datura</taxon>
    </lineage>
</organism>
<keyword evidence="6" id="KW-0812">Transmembrane</keyword>
<evidence type="ECO:0000256" key="4">
    <source>
        <dbReference type="ARBA" id="ARBA00012483"/>
    </source>
</evidence>
<evidence type="ECO:0000256" key="8">
    <source>
        <dbReference type="ARBA" id="ARBA00022729"/>
    </source>
</evidence>
<comment type="catalytic activity">
    <reaction evidence="1">
        <text>S-ubiquitinyl-[E2 ubiquitin-conjugating enzyme]-L-cysteine + [acceptor protein]-L-lysine = [E2 ubiquitin-conjugating enzyme]-L-cysteine + N(6)-ubiquitinyl-[acceptor protein]-L-lysine.</text>
        <dbReference type="EC" id="2.3.2.27"/>
    </reaction>
</comment>
<dbReference type="Proteomes" id="UP000823775">
    <property type="component" value="Unassembled WGS sequence"/>
</dbReference>
<proteinExistence type="inferred from homology"/>
<evidence type="ECO:0000256" key="6">
    <source>
        <dbReference type="ARBA" id="ARBA00022692"/>
    </source>
</evidence>
<keyword evidence="10" id="KW-0833">Ubl conjugation pathway</keyword>
<accession>A0ABS8TK91</accession>
<keyword evidence="9" id="KW-0863">Zinc-finger</keyword>
<evidence type="ECO:0000256" key="15">
    <source>
        <dbReference type="SAM" id="SignalP"/>
    </source>
</evidence>
<evidence type="ECO:0000313" key="17">
    <source>
        <dbReference type="EMBL" id="MCD7471258.1"/>
    </source>
</evidence>
<keyword evidence="12" id="KW-1133">Transmembrane helix</keyword>
<keyword evidence="13" id="KW-0472">Membrane</keyword>
<dbReference type="EMBL" id="JACEIK010001662">
    <property type="protein sequence ID" value="MCD7471258.1"/>
    <property type="molecule type" value="Genomic_DNA"/>
</dbReference>
<dbReference type="PANTHER" id="PTHR46279">
    <property type="entry name" value="RING/U-BOX SUPERFAMILY PROTEIN"/>
    <property type="match status" value="1"/>
</dbReference>
<evidence type="ECO:0000313" key="18">
    <source>
        <dbReference type="Proteomes" id="UP000823775"/>
    </source>
</evidence>
<evidence type="ECO:0000256" key="11">
    <source>
        <dbReference type="ARBA" id="ARBA00022833"/>
    </source>
</evidence>